<protein>
    <recommendedName>
        <fullName evidence="3">tRNA/rRNA methyltransferase SpoU type domain-containing protein</fullName>
    </recommendedName>
</protein>
<comment type="caution">
    <text evidence="4">The sequence shown here is derived from an EMBL/GenBank/DDBJ whole genome shotgun (WGS) entry which is preliminary data.</text>
</comment>
<evidence type="ECO:0000313" key="4">
    <source>
        <dbReference type="EMBL" id="CAE7651510.1"/>
    </source>
</evidence>
<dbReference type="Proteomes" id="UP000649617">
    <property type="component" value="Unassembled WGS sequence"/>
</dbReference>
<dbReference type="GO" id="GO:0008173">
    <property type="term" value="F:RNA methyltransferase activity"/>
    <property type="evidence" value="ECO:0007669"/>
    <property type="project" value="InterPro"/>
</dbReference>
<dbReference type="GO" id="GO:0003723">
    <property type="term" value="F:RNA binding"/>
    <property type="evidence" value="ECO:0007669"/>
    <property type="project" value="InterPro"/>
</dbReference>
<dbReference type="InterPro" id="IPR001537">
    <property type="entry name" value="SpoU_MeTrfase"/>
</dbReference>
<dbReference type="InterPro" id="IPR029026">
    <property type="entry name" value="tRNA_m1G_MTases_N"/>
</dbReference>
<evidence type="ECO:0000259" key="3">
    <source>
        <dbReference type="Pfam" id="PF00588"/>
    </source>
</evidence>
<gene>
    <name evidence="4" type="ORF">SPIL2461_LOCUS17406</name>
</gene>
<reference evidence="4" key="1">
    <citation type="submission" date="2021-02" db="EMBL/GenBank/DDBJ databases">
        <authorList>
            <person name="Dougan E. K."/>
            <person name="Rhodes N."/>
            <person name="Thang M."/>
            <person name="Chan C."/>
        </authorList>
    </citation>
    <scope>NUCLEOTIDE SEQUENCE</scope>
</reference>
<dbReference type="GO" id="GO:0006396">
    <property type="term" value="P:RNA processing"/>
    <property type="evidence" value="ECO:0007669"/>
    <property type="project" value="InterPro"/>
</dbReference>
<dbReference type="EMBL" id="CAJNIZ010043152">
    <property type="protein sequence ID" value="CAE7651510.1"/>
    <property type="molecule type" value="Genomic_DNA"/>
</dbReference>
<accession>A0A812VP02</accession>
<feature type="non-terminal residue" evidence="4">
    <location>
        <position position="144"/>
    </location>
</feature>
<evidence type="ECO:0000256" key="2">
    <source>
        <dbReference type="ARBA" id="ARBA00022679"/>
    </source>
</evidence>
<feature type="domain" description="tRNA/rRNA methyltransferase SpoU type" evidence="3">
    <location>
        <begin position="42"/>
        <end position="115"/>
    </location>
</feature>
<organism evidence="4 5">
    <name type="scientific">Symbiodinium pilosum</name>
    <name type="common">Dinoflagellate</name>
    <dbReference type="NCBI Taxonomy" id="2952"/>
    <lineage>
        <taxon>Eukaryota</taxon>
        <taxon>Sar</taxon>
        <taxon>Alveolata</taxon>
        <taxon>Dinophyceae</taxon>
        <taxon>Suessiales</taxon>
        <taxon>Symbiodiniaceae</taxon>
        <taxon>Symbiodinium</taxon>
    </lineage>
</organism>
<dbReference type="Pfam" id="PF00588">
    <property type="entry name" value="SpoU_methylase"/>
    <property type="match status" value="1"/>
</dbReference>
<feature type="non-terminal residue" evidence="4">
    <location>
        <position position="1"/>
    </location>
</feature>
<keyword evidence="5" id="KW-1185">Reference proteome</keyword>
<dbReference type="InterPro" id="IPR029028">
    <property type="entry name" value="Alpha/beta_knot_MTases"/>
</dbReference>
<dbReference type="GO" id="GO:0032259">
    <property type="term" value="P:methylation"/>
    <property type="evidence" value="ECO:0007669"/>
    <property type="project" value="UniProtKB-KW"/>
</dbReference>
<dbReference type="AlphaFoldDB" id="A0A812VP02"/>
<keyword evidence="1" id="KW-0489">Methyltransferase</keyword>
<sequence>EWQRSQADAAVALRNCDRTEQEIGGCEGRQQPLTVLLSDLLPQEVGCLLRTCEAAGVSEVVLCGNTPGPPDPKVLKTSLQAEDFLRMRRAASAERELQRLATAGMQVWTLDSGINREDSPADQPAAGLFTDFGVRPPVALSLGW</sequence>
<name>A0A812VP02_SYMPI</name>
<evidence type="ECO:0000313" key="5">
    <source>
        <dbReference type="Proteomes" id="UP000649617"/>
    </source>
</evidence>
<evidence type="ECO:0000256" key="1">
    <source>
        <dbReference type="ARBA" id="ARBA00022603"/>
    </source>
</evidence>
<dbReference type="OrthoDB" id="448901at2759"/>
<dbReference type="Gene3D" id="3.40.1280.10">
    <property type="match status" value="1"/>
</dbReference>
<dbReference type="SUPFAM" id="SSF75217">
    <property type="entry name" value="alpha/beta knot"/>
    <property type="match status" value="1"/>
</dbReference>
<keyword evidence="2" id="KW-0808">Transferase</keyword>
<proteinExistence type="predicted"/>